<reference evidence="1 2" key="2">
    <citation type="submission" date="2007-09" db="EMBL/GenBank/DDBJ databases">
        <title>Draft genome sequence of Clostridium bolteae (ATCC BAA-613).</title>
        <authorList>
            <person name="Sudarsanam P."/>
            <person name="Ley R."/>
            <person name="Guruge J."/>
            <person name="Turnbaugh P.J."/>
            <person name="Mahowald M."/>
            <person name="Liep D."/>
            <person name="Gordon J."/>
        </authorList>
    </citation>
    <scope>NUCLEOTIDE SEQUENCE [LARGE SCALE GENOMIC DNA]</scope>
    <source>
        <strain evidence="2">ATCC BAA-613 / DSM 15670 / CCUG 46953 / JCM 12243 / WAL 16351</strain>
    </source>
</reference>
<dbReference type="AlphaFoldDB" id="A8RR36"/>
<protein>
    <submittedName>
        <fullName evidence="1">Uncharacterized protein</fullName>
    </submittedName>
</protein>
<evidence type="ECO:0000313" key="2">
    <source>
        <dbReference type="Proteomes" id="UP000005396"/>
    </source>
</evidence>
<sequence length="45" mass="4795">MAGNIAAEPACQGKQKGDFSIRGNPPLCLNSMGSDLHCYMRQAVI</sequence>
<dbReference type="EMBL" id="ABCC02000027">
    <property type="protein sequence ID" value="EDP16762.1"/>
    <property type="molecule type" value="Genomic_DNA"/>
</dbReference>
<dbReference type="HOGENOM" id="CLU_3198007_0_0_9"/>
<dbReference type="Proteomes" id="UP000005396">
    <property type="component" value="Unassembled WGS sequence"/>
</dbReference>
<evidence type="ECO:0000313" key="1">
    <source>
        <dbReference type="EMBL" id="EDP16762.1"/>
    </source>
</evidence>
<name>A8RR36_ENTBW</name>
<dbReference type="PaxDb" id="411902-CLOBOL_02906"/>
<proteinExistence type="predicted"/>
<comment type="caution">
    <text evidence="1">The sequence shown here is derived from an EMBL/GenBank/DDBJ whole genome shotgun (WGS) entry which is preliminary data.</text>
</comment>
<organism evidence="1 2">
    <name type="scientific">Enterocloster bolteae (strain ATCC BAA-613 / DSM 15670 / CCUG 46953 / JCM 12243 / WAL 16351)</name>
    <name type="common">Clostridium bolteae</name>
    <dbReference type="NCBI Taxonomy" id="411902"/>
    <lineage>
        <taxon>Bacteria</taxon>
        <taxon>Bacillati</taxon>
        <taxon>Bacillota</taxon>
        <taxon>Clostridia</taxon>
        <taxon>Lachnospirales</taxon>
        <taxon>Lachnospiraceae</taxon>
        <taxon>Enterocloster</taxon>
    </lineage>
</organism>
<reference evidence="1 2" key="1">
    <citation type="submission" date="2007-08" db="EMBL/GenBank/DDBJ databases">
        <authorList>
            <person name="Fulton L."/>
            <person name="Clifton S."/>
            <person name="Fulton B."/>
            <person name="Xu J."/>
            <person name="Minx P."/>
            <person name="Pepin K.H."/>
            <person name="Johnson M."/>
            <person name="Thiruvilangam P."/>
            <person name="Bhonagiri V."/>
            <person name="Nash W.E."/>
            <person name="Mardis E.R."/>
            <person name="Wilson R.K."/>
        </authorList>
    </citation>
    <scope>NUCLEOTIDE SEQUENCE [LARGE SCALE GENOMIC DNA]</scope>
    <source>
        <strain evidence="2">ATCC BAA-613 / DSM 15670 / CCUG 46953 / JCM 12243 / WAL 16351</strain>
    </source>
</reference>
<accession>A8RR36</accession>
<gene>
    <name evidence="1" type="ORF">CLOBOL_02906</name>
</gene>